<evidence type="ECO:0000313" key="1">
    <source>
        <dbReference type="EMBL" id="GAI11306.1"/>
    </source>
</evidence>
<sequence>IRTMGEQAVKEGLAERWWPTVKPSREIPYELFEARIEPPPFGITAEEWEIYKTRLPFIPYEGDRSRLYEPYVEEELAER</sequence>
<proteinExistence type="predicted"/>
<dbReference type="EMBL" id="BARV01013077">
    <property type="protein sequence ID" value="GAI11306.1"/>
    <property type="molecule type" value="Genomic_DNA"/>
</dbReference>
<name>X1LZR0_9ZZZZ</name>
<dbReference type="AlphaFoldDB" id="X1LZR0"/>
<comment type="caution">
    <text evidence="1">The sequence shown here is derived from an EMBL/GenBank/DDBJ whole genome shotgun (WGS) entry which is preliminary data.</text>
</comment>
<organism evidence="1">
    <name type="scientific">marine sediment metagenome</name>
    <dbReference type="NCBI Taxonomy" id="412755"/>
    <lineage>
        <taxon>unclassified sequences</taxon>
        <taxon>metagenomes</taxon>
        <taxon>ecological metagenomes</taxon>
    </lineage>
</organism>
<reference evidence="1" key="1">
    <citation type="journal article" date="2014" name="Front. Microbiol.">
        <title>High frequency of phylogenetically diverse reductive dehalogenase-homologous genes in deep subseafloor sedimentary metagenomes.</title>
        <authorList>
            <person name="Kawai M."/>
            <person name="Futagami T."/>
            <person name="Toyoda A."/>
            <person name="Takaki Y."/>
            <person name="Nishi S."/>
            <person name="Hori S."/>
            <person name="Arai W."/>
            <person name="Tsubouchi T."/>
            <person name="Morono Y."/>
            <person name="Uchiyama I."/>
            <person name="Ito T."/>
            <person name="Fujiyama A."/>
            <person name="Inagaki F."/>
            <person name="Takami H."/>
        </authorList>
    </citation>
    <scope>NUCLEOTIDE SEQUENCE</scope>
    <source>
        <strain evidence="1">Expedition CK06-06</strain>
    </source>
</reference>
<gene>
    <name evidence="1" type="ORF">S06H3_23852</name>
</gene>
<feature type="non-terminal residue" evidence="1">
    <location>
        <position position="1"/>
    </location>
</feature>
<accession>X1LZR0</accession>
<protein>
    <submittedName>
        <fullName evidence="1">Uncharacterized protein</fullName>
    </submittedName>
</protein>